<keyword evidence="6" id="KW-1185">Reference proteome</keyword>
<dbReference type="Gene3D" id="2.50.20.20">
    <property type="match status" value="1"/>
</dbReference>
<keyword evidence="5" id="KW-0449">Lipoprotein</keyword>
<dbReference type="SUPFAM" id="SSF89392">
    <property type="entry name" value="Prokaryotic lipoproteins and lipoprotein localization factors"/>
    <property type="match status" value="1"/>
</dbReference>
<keyword evidence="4" id="KW-0732">Signal</keyword>
<sequence length="226" mass="23204">MAVALGWLLAVVLAVAACTSPAPEAGATLPDGGELLRKSAQAMGSVKTVGFTIETEGKPPVPVQHAEGSLTKEADAEGTIRMNVFGTLQEMAFVLIGDKVYFKGPTGGYQTMTRQQLAALYDPSVILNPDKGVAHLLSTASGPKTEAEESVDGAAAYRVAANLSQPVVAALIPGVDQAVAAKIWVDKANGRLLKASLPLGDGATAGTVTVTFTDYDKPVEITAPAT</sequence>
<feature type="signal peptide" evidence="4">
    <location>
        <begin position="1"/>
        <end position="16"/>
    </location>
</feature>
<gene>
    <name evidence="5" type="ORF">ACFP1K_17120</name>
</gene>
<keyword evidence="3" id="KW-1003">Cell membrane</keyword>
<evidence type="ECO:0000256" key="2">
    <source>
        <dbReference type="ARBA" id="ARBA00009194"/>
    </source>
</evidence>
<comment type="similarity">
    <text evidence="2">Belongs to the LppX/LprAFG lipoprotein family.</text>
</comment>
<dbReference type="InterPro" id="IPR029046">
    <property type="entry name" value="LolA/LolB/LppX"/>
</dbReference>
<evidence type="ECO:0000313" key="5">
    <source>
        <dbReference type="EMBL" id="MFC6082895.1"/>
    </source>
</evidence>
<comment type="subcellular location">
    <subcellularLocation>
        <location evidence="1">Cell envelope</location>
    </subcellularLocation>
</comment>
<dbReference type="RefSeq" id="WP_380753890.1">
    <property type="nucleotide sequence ID" value="NZ_JBHSRF010000022.1"/>
</dbReference>
<organism evidence="5 6">
    <name type="scientific">Sphaerisporangium aureirubrum</name>
    <dbReference type="NCBI Taxonomy" id="1544736"/>
    <lineage>
        <taxon>Bacteria</taxon>
        <taxon>Bacillati</taxon>
        <taxon>Actinomycetota</taxon>
        <taxon>Actinomycetes</taxon>
        <taxon>Streptosporangiales</taxon>
        <taxon>Streptosporangiaceae</taxon>
        <taxon>Sphaerisporangium</taxon>
    </lineage>
</organism>
<reference evidence="6" key="1">
    <citation type="journal article" date="2019" name="Int. J. Syst. Evol. Microbiol.">
        <title>The Global Catalogue of Microorganisms (GCM) 10K type strain sequencing project: providing services to taxonomists for standard genome sequencing and annotation.</title>
        <authorList>
            <consortium name="The Broad Institute Genomics Platform"/>
            <consortium name="The Broad Institute Genome Sequencing Center for Infectious Disease"/>
            <person name="Wu L."/>
            <person name="Ma J."/>
        </authorList>
    </citation>
    <scope>NUCLEOTIDE SEQUENCE [LARGE SCALE GENOMIC DNA]</scope>
    <source>
        <strain evidence="6">JCM 30346</strain>
    </source>
</reference>
<evidence type="ECO:0000256" key="3">
    <source>
        <dbReference type="ARBA" id="ARBA00022475"/>
    </source>
</evidence>
<accession>A0ABW1NIZ5</accession>
<evidence type="ECO:0000313" key="6">
    <source>
        <dbReference type="Proteomes" id="UP001596137"/>
    </source>
</evidence>
<evidence type="ECO:0000256" key="4">
    <source>
        <dbReference type="SAM" id="SignalP"/>
    </source>
</evidence>
<dbReference type="InterPro" id="IPR009830">
    <property type="entry name" value="LppX/LprAFG"/>
</dbReference>
<name>A0ABW1NIZ5_9ACTN</name>
<dbReference type="Pfam" id="PF07161">
    <property type="entry name" value="LppX_LprAFG"/>
    <property type="match status" value="1"/>
</dbReference>
<dbReference type="CDD" id="cd16334">
    <property type="entry name" value="LppX-like"/>
    <property type="match status" value="1"/>
</dbReference>
<feature type="chain" id="PRO_5046478729" evidence="4">
    <location>
        <begin position="17"/>
        <end position="226"/>
    </location>
</feature>
<evidence type="ECO:0000256" key="1">
    <source>
        <dbReference type="ARBA" id="ARBA00004196"/>
    </source>
</evidence>
<protein>
    <submittedName>
        <fullName evidence="5">LppX_LprAFG lipoprotein</fullName>
    </submittedName>
</protein>
<dbReference type="Proteomes" id="UP001596137">
    <property type="component" value="Unassembled WGS sequence"/>
</dbReference>
<comment type="caution">
    <text evidence="5">The sequence shown here is derived from an EMBL/GenBank/DDBJ whole genome shotgun (WGS) entry which is preliminary data.</text>
</comment>
<keyword evidence="3" id="KW-0472">Membrane</keyword>
<dbReference type="EMBL" id="JBHSRF010000022">
    <property type="protein sequence ID" value="MFC6082895.1"/>
    <property type="molecule type" value="Genomic_DNA"/>
</dbReference>
<proteinExistence type="inferred from homology"/>